<gene>
    <name evidence="1" type="ORF">ACE1CI_01375</name>
</gene>
<dbReference type="RefSeq" id="WP_413261250.1">
    <property type="nucleotide sequence ID" value="NZ_JBHFNR010000014.1"/>
</dbReference>
<evidence type="ECO:0000313" key="2">
    <source>
        <dbReference type="Proteomes" id="UP001576784"/>
    </source>
</evidence>
<name>A0ABV4XK13_9CYAN</name>
<sequence>MQQIAVTNASLKLNLLEGVKLKNICQFRPEYLPLTVTDYQIISLPNLRADVPTDILLAFDFPAFNLNEFGNYIVAEIQL</sequence>
<dbReference type="EMBL" id="JBHFNR010000014">
    <property type="protein sequence ID" value="MFB2891573.1"/>
    <property type="molecule type" value="Genomic_DNA"/>
</dbReference>
<keyword evidence="2" id="KW-1185">Reference proteome</keyword>
<reference evidence="1 2" key="1">
    <citation type="submission" date="2024-09" db="EMBL/GenBank/DDBJ databases">
        <title>Floridaenema gen nov. (Aerosakkonemataceae, Aerosakkonematales ord. nov., Cyanobacteria) from benthic tropical and subtropical fresh waters, with the description of four new species.</title>
        <authorList>
            <person name="Moretto J.A."/>
            <person name="Berthold D.E."/>
            <person name="Lefler F.W."/>
            <person name="Huang I.-S."/>
            <person name="Laughinghouse H. IV."/>
        </authorList>
    </citation>
    <scope>NUCLEOTIDE SEQUENCE [LARGE SCALE GENOMIC DNA]</scope>
    <source>
        <strain evidence="1 2">BLCC-F50</strain>
    </source>
</reference>
<proteinExistence type="predicted"/>
<comment type="caution">
    <text evidence="1">The sequence shown here is derived from an EMBL/GenBank/DDBJ whole genome shotgun (WGS) entry which is preliminary data.</text>
</comment>
<dbReference type="Proteomes" id="UP001576784">
    <property type="component" value="Unassembled WGS sequence"/>
</dbReference>
<evidence type="ECO:0000313" key="1">
    <source>
        <dbReference type="EMBL" id="MFB2891573.1"/>
    </source>
</evidence>
<organism evidence="1 2">
    <name type="scientific">Floridaenema flaviceps BLCC-F50</name>
    <dbReference type="NCBI Taxonomy" id="3153642"/>
    <lineage>
        <taxon>Bacteria</taxon>
        <taxon>Bacillati</taxon>
        <taxon>Cyanobacteriota</taxon>
        <taxon>Cyanophyceae</taxon>
        <taxon>Oscillatoriophycideae</taxon>
        <taxon>Aerosakkonematales</taxon>
        <taxon>Aerosakkonemataceae</taxon>
        <taxon>Floridanema</taxon>
        <taxon>Floridanema flaviceps</taxon>
    </lineage>
</organism>
<protein>
    <submittedName>
        <fullName evidence="1">Uncharacterized protein</fullName>
    </submittedName>
</protein>
<accession>A0ABV4XK13</accession>